<dbReference type="EMBL" id="SEZK01000043">
    <property type="protein sequence ID" value="RYU48852.1"/>
    <property type="molecule type" value="Genomic_DNA"/>
</dbReference>
<evidence type="ECO:0000313" key="2">
    <source>
        <dbReference type="Proteomes" id="UP000294063"/>
    </source>
</evidence>
<dbReference type="SUPFAM" id="SSF51735">
    <property type="entry name" value="NAD(P)-binding Rossmann-fold domains"/>
    <property type="match status" value="1"/>
</dbReference>
<name>A0A4Q5KS05_9GAMM</name>
<dbReference type="Gene3D" id="3.40.50.720">
    <property type="entry name" value="NAD(P)-binding Rossmann-like Domain"/>
    <property type="match status" value="1"/>
</dbReference>
<dbReference type="Proteomes" id="UP000294063">
    <property type="component" value="Unassembled WGS sequence"/>
</dbReference>
<organism evidence="1 2">
    <name type="scientific">Aliivibrio finisterrensis</name>
    <dbReference type="NCBI Taxonomy" id="511998"/>
    <lineage>
        <taxon>Bacteria</taxon>
        <taxon>Pseudomonadati</taxon>
        <taxon>Pseudomonadota</taxon>
        <taxon>Gammaproteobacteria</taxon>
        <taxon>Vibrionales</taxon>
        <taxon>Vibrionaceae</taxon>
        <taxon>Aliivibrio</taxon>
    </lineage>
</organism>
<comment type="caution">
    <text evidence="1">The sequence shown here is derived from an EMBL/GenBank/DDBJ whole genome shotgun (WGS) entry which is preliminary data.</text>
</comment>
<protein>
    <submittedName>
        <fullName evidence="1">SDR family oxidoreductase</fullName>
    </submittedName>
</protein>
<sequence length="220" mass="25197">MRVKKVLVIGASSYLSQSLASKLDHCDVSFIGRKTPEKLNALNLSSEYIKETISLNKDIYIFNLGLIQPKTIFEQSSEEIERSMRINLLFVVKCSEYILDNNSKAKVLIIGSESGKKGSYDTTYFLAKAGLRAYVKERYLSSQYQQLLLFSPSTIGDSAMTLNRNDKERLNEYMLNHPKKRFLCNDELATIMSQFIKDDFSYITNTEIEINGGKFARMKY</sequence>
<reference evidence="1 2" key="1">
    <citation type="submission" date="2019-02" db="EMBL/GenBank/DDBJ databases">
        <title>Genome sequences of Aliivibrio finisterrensis strains from farmed Atlantic salmon.</title>
        <authorList>
            <person name="Bowman J.P."/>
        </authorList>
    </citation>
    <scope>NUCLEOTIDE SEQUENCE [LARGE SCALE GENOMIC DNA]</scope>
    <source>
        <strain evidence="1 2">A46</strain>
    </source>
</reference>
<accession>A0A4Q5KS05</accession>
<evidence type="ECO:0000313" key="1">
    <source>
        <dbReference type="EMBL" id="RYU48852.1"/>
    </source>
</evidence>
<dbReference type="Pfam" id="PF13561">
    <property type="entry name" value="adh_short_C2"/>
    <property type="match status" value="1"/>
</dbReference>
<dbReference type="AlphaFoldDB" id="A0A4Q5KS05"/>
<dbReference type="InterPro" id="IPR002347">
    <property type="entry name" value="SDR_fam"/>
</dbReference>
<dbReference type="InterPro" id="IPR036291">
    <property type="entry name" value="NAD(P)-bd_dom_sf"/>
</dbReference>
<proteinExistence type="predicted"/>
<gene>
    <name evidence="1" type="ORF">ERW57_16995</name>
</gene>